<name>Q5P6V6_AROAE</name>
<dbReference type="InterPro" id="IPR050194">
    <property type="entry name" value="Glycosyltransferase_grp1"/>
</dbReference>
<dbReference type="PANTHER" id="PTHR45947:SF3">
    <property type="entry name" value="SULFOQUINOVOSYL TRANSFERASE SQD2"/>
    <property type="match status" value="1"/>
</dbReference>
<proteinExistence type="predicted"/>
<feature type="domain" description="Glycosyl transferase family 1" evidence="1">
    <location>
        <begin position="166"/>
        <end position="324"/>
    </location>
</feature>
<dbReference type="EMBL" id="CR555306">
    <property type="protein sequence ID" value="CAI06955.1"/>
    <property type="molecule type" value="Genomic_DNA"/>
</dbReference>
<keyword evidence="3" id="KW-1185">Reference proteome</keyword>
<dbReference type="CAZy" id="GT4">
    <property type="family name" value="Glycosyltransferase Family 4"/>
</dbReference>
<accession>Q5P6V6</accession>
<dbReference type="OrthoDB" id="9802525at2"/>
<dbReference type="HOGENOM" id="CLU_009583_2_4_4"/>
<dbReference type="Gene3D" id="3.40.50.2000">
    <property type="entry name" value="Glycogen Phosphorylase B"/>
    <property type="match status" value="2"/>
</dbReference>
<reference evidence="2 3" key="1">
    <citation type="journal article" date="2005" name="Arch. Microbiol.">
        <title>The genome sequence of an anaerobic aromatic-degrading denitrifying bacterium, strain EbN1.</title>
        <authorList>
            <person name="Rabus R."/>
            <person name="Kube M."/>
            <person name="Heider J."/>
            <person name="Beck A."/>
            <person name="Heitmann K."/>
            <person name="Widdel F."/>
            <person name="Reinhardt R."/>
        </authorList>
    </citation>
    <scope>NUCLEOTIDE SEQUENCE [LARGE SCALE GENOMIC DNA]</scope>
    <source>
        <strain evidence="2 3">EbN1</strain>
    </source>
</reference>
<protein>
    <submittedName>
        <fullName evidence="2">Probable: Putative GlcNAc transferase</fullName>
    </submittedName>
</protein>
<gene>
    <name evidence="2" type="ORF">ebA1516</name>
</gene>
<dbReference type="PANTHER" id="PTHR45947">
    <property type="entry name" value="SULFOQUINOVOSYL TRANSFERASE SQD2"/>
    <property type="match status" value="1"/>
</dbReference>
<dbReference type="eggNOG" id="COG0438">
    <property type="taxonomic scope" value="Bacteria"/>
</dbReference>
<organism evidence="2 3">
    <name type="scientific">Aromatoleum aromaticum (strain DSM 19018 / LMG 30748 / EbN1)</name>
    <name type="common">Azoarcus sp. (strain EbN1)</name>
    <dbReference type="NCBI Taxonomy" id="76114"/>
    <lineage>
        <taxon>Bacteria</taxon>
        <taxon>Pseudomonadati</taxon>
        <taxon>Pseudomonadota</taxon>
        <taxon>Betaproteobacteria</taxon>
        <taxon>Rhodocyclales</taxon>
        <taxon>Rhodocyclaceae</taxon>
        <taxon>Aromatoleum</taxon>
    </lineage>
</organism>
<evidence type="ECO:0000259" key="1">
    <source>
        <dbReference type="Pfam" id="PF00534"/>
    </source>
</evidence>
<dbReference type="Pfam" id="PF00534">
    <property type="entry name" value="Glycos_transf_1"/>
    <property type="match status" value="1"/>
</dbReference>
<sequence length="361" mass="39194">MKVLVISNMYPTHENPGYGVFVKNFVDALNVQGEQIDLAVVRGRGKGKLSKLLKYLTFGAAVLVKGFTRRYDCIYVHYVAHSMLPVRALMGLKRTVLICNAHGEDLLPASRGEKLIFGMVRPAIEKARLIVVPSSYFQSIAKDLFPSNEVFISPSAGVDLEVFKPHEPKQERSHGTPLRIGFVSRIDSGKGWDVLLDAVALLRKQSPSLELEVALVGEGSETAALTRRIKELGLEGVATHIGAMPQRRLPSFYSSLDVFVFPTLRAAESLGLVGIEALACGIPAICSDIGGIQSYMRDGVNGYLFPPGDSSALAQRIIAFSQLSAEEMCAMRSAALATAQQYGREKVGAELHAKLVEVIGH</sequence>
<evidence type="ECO:0000313" key="2">
    <source>
        <dbReference type="EMBL" id="CAI06955.1"/>
    </source>
</evidence>
<evidence type="ECO:0000313" key="3">
    <source>
        <dbReference type="Proteomes" id="UP000006552"/>
    </source>
</evidence>
<dbReference type="KEGG" id="eba:ebA1516"/>
<keyword evidence="2" id="KW-0808">Transferase</keyword>
<dbReference type="InterPro" id="IPR001296">
    <property type="entry name" value="Glyco_trans_1"/>
</dbReference>
<dbReference type="Proteomes" id="UP000006552">
    <property type="component" value="Chromosome"/>
</dbReference>
<dbReference type="SUPFAM" id="SSF53756">
    <property type="entry name" value="UDP-Glycosyltransferase/glycogen phosphorylase"/>
    <property type="match status" value="1"/>
</dbReference>
<dbReference type="AlphaFoldDB" id="Q5P6V6"/>
<dbReference type="RefSeq" id="WP_011236681.1">
    <property type="nucleotide sequence ID" value="NC_006513.1"/>
</dbReference>
<dbReference type="GO" id="GO:0016757">
    <property type="term" value="F:glycosyltransferase activity"/>
    <property type="evidence" value="ECO:0007669"/>
    <property type="project" value="InterPro"/>
</dbReference>
<dbReference type="STRING" id="76114.ebA1516"/>